<comment type="caution">
    <text evidence="5">The sequence shown here is derived from an EMBL/GenBank/DDBJ whole genome shotgun (WGS) entry which is preliminary data.</text>
</comment>
<dbReference type="PRINTS" id="PR00469">
    <property type="entry name" value="PNDRDTASEII"/>
</dbReference>
<keyword evidence="3" id="KW-0274">FAD</keyword>
<dbReference type="GO" id="GO:0033767">
    <property type="term" value="F:4-hydroxyacetophenone monooxygenase activity"/>
    <property type="evidence" value="ECO:0007669"/>
    <property type="project" value="UniProtKB-EC"/>
</dbReference>
<dbReference type="GO" id="GO:0050660">
    <property type="term" value="F:flavin adenine dinucleotide binding"/>
    <property type="evidence" value="ECO:0007669"/>
    <property type="project" value="InterPro"/>
</dbReference>
<evidence type="ECO:0000256" key="1">
    <source>
        <dbReference type="ARBA" id="ARBA00010139"/>
    </source>
</evidence>
<evidence type="ECO:0000256" key="3">
    <source>
        <dbReference type="ARBA" id="ARBA00022827"/>
    </source>
</evidence>
<evidence type="ECO:0000256" key="4">
    <source>
        <dbReference type="ARBA" id="ARBA00023002"/>
    </source>
</evidence>
<dbReference type="PANTHER" id="PTHR42877:SF4">
    <property type="entry name" value="FAD_NAD(P)-BINDING DOMAIN-CONTAINING PROTEIN-RELATED"/>
    <property type="match status" value="1"/>
</dbReference>
<dbReference type="RefSeq" id="WP_048425062.1">
    <property type="nucleotide sequence ID" value="NZ_JYNU01000057.1"/>
</dbReference>
<dbReference type="PANTHER" id="PTHR42877">
    <property type="entry name" value="L-ORNITHINE N(5)-MONOOXYGENASE-RELATED"/>
    <property type="match status" value="1"/>
</dbReference>
<accession>A0A0J6VI13</accession>
<keyword evidence="4 5" id="KW-0560">Oxidoreductase</keyword>
<keyword evidence="5" id="KW-0503">Monooxygenase</keyword>
<dbReference type="Pfam" id="PF00743">
    <property type="entry name" value="FMO-like"/>
    <property type="match status" value="1"/>
</dbReference>
<dbReference type="EC" id="1.14.13.84" evidence="5"/>
<dbReference type="EMBL" id="JYNU01000057">
    <property type="protein sequence ID" value="KMO69232.1"/>
    <property type="molecule type" value="Genomic_DNA"/>
</dbReference>
<dbReference type="GO" id="GO:0050661">
    <property type="term" value="F:NADP binding"/>
    <property type="evidence" value="ECO:0007669"/>
    <property type="project" value="InterPro"/>
</dbReference>
<dbReference type="InterPro" id="IPR036188">
    <property type="entry name" value="FAD/NAD-bd_sf"/>
</dbReference>
<reference evidence="5 6" key="1">
    <citation type="journal article" date="2015" name="Genome Biol. Evol.">
        <title>Characterization of Three Mycobacterium spp. with Potential Use in Bioremediation by Genome Sequencing and Comparative Genomics.</title>
        <authorList>
            <person name="Das S."/>
            <person name="Pettersson B.M."/>
            <person name="Behra P.R."/>
            <person name="Ramesh M."/>
            <person name="Dasgupta S."/>
            <person name="Bhattacharya A."/>
            <person name="Kirsebom L.A."/>
        </authorList>
    </citation>
    <scope>NUCLEOTIDE SEQUENCE [LARGE SCALE GENOMIC DNA]</scope>
    <source>
        <strain evidence="5 6">DSM 44075</strain>
    </source>
</reference>
<proteinExistence type="inferred from homology"/>
<evidence type="ECO:0000256" key="2">
    <source>
        <dbReference type="ARBA" id="ARBA00022630"/>
    </source>
</evidence>
<gene>
    <name evidence="5" type="primary">hapE_6</name>
    <name evidence="5" type="ORF">MOBUDSM44075_04657</name>
</gene>
<evidence type="ECO:0000313" key="6">
    <source>
        <dbReference type="Proteomes" id="UP000036313"/>
    </source>
</evidence>
<comment type="similarity">
    <text evidence="1">Belongs to the FAD-binding monooxygenase family.</text>
</comment>
<name>A0A0J6VI13_9MYCO</name>
<dbReference type="SUPFAM" id="SSF51905">
    <property type="entry name" value="FAD/NAD(P)-binding domain"/>
    <property type="match status" value="2"/>
</dbReference>
<sequence>MSRATPPRVAIIGAGFAGIVVAIKLQRVGIDYVIFERSEGVGGTWWDNRYPGAETDAASHLYAYSFAPYDWSRTHVRRAEIQEYLEHVAESFGVMSSIRFKETVESVTWDDASSEYVVRTAAGESERFGFVVSCVGLFAAPQYPVWPGLEDFRGEVVHTAEWDETLDISGKRLAVVGTGSSAAQVVPTVAPHAHSVTVYQRQPGWVLPKGDRDFSARERRVFSWPFIQRLNRIRLYVRQERREWHGAVFRPGSRMNRRWEAKARQYVAEVFADRPDLAEALTPDYAFAGKRTVVSSDFYPALLRDDVHLVPRAVVSCTSSGIIDSEGVEREADVLVLATGYVATRFLASLAVTGRNGTALNTVWGPDPFALAGMMVPGFPNFFIMYGPNTNGGLTVSNFEHEADFIVHQIRRVLTKGKSTVDARERVSAVYNRWVQHRISSTAWVDGSNYFASSTGRIVTQWPEGAAVYALVLLALRRLGTRVS</sequence>
<dbReference type="Gene3D" id="3.50.50.60">
    <property type="entry name" value="FAD/NAD(P)-binding domain"/>
    <property type="match status" value="2"/>
</dbReference>
<dbReference type="PATRIC" id="fig|1807.14.peg.4688"/>
<dbReference type="GO" id="GO:0004499">
    <property type="term" value="F:N,N-dimethylaniline monooxygenase activity"/>
    <property type="evidence" value="ECO:0007669"/>
    <property type="project" value="InterPro"/>
</dbReference>
<evidence type="ECO:0000313" key="5">
    <source>
        <dbReference type="EMBL" id="KMO69232.1"/>
    </source>
</evidence>
<protein>
    <submittedName>
        <fullName evidence="5">4-hydroxyacetophenone monooxygenase</fullName>
        <ecNumber evidence="5">1.14.13.84</ecNumber>
    </submittedName>
</protein>
<dbReference type="Proteomes" id="UP000036313">
    <property type="component" value="Unassembled WGS sequence"/>
</dbReference>
<dbReference type="InterPro" id="IPR051209">
    <property type="entry name" value="FAD-bind_Monooxygenase_sf"/>
</dbReference>
<keyword evidence="2" id="KW-0285">Flavoprotein</keyword>
<dbReference type="AlphaFoldDB" id="A0A0J6VI13"/>
<dbReference type="InterPro" id="IPR020946">
    <property type="entry name" value="Flavin_mOase-like"/>
</dbReference>
<organism evidence="5 6">
    <name type="scientific">Mycolicibacterium obuense</name>
    <dbReference type="NCBI Taxonomy" id="1807"/>
    <lineage>
        <taxon>Bacteria</taxon>
        <taxon>Bacillati</taxon>
        <taxon>Actinomycetota</taxon>
        <taxon>Actinomycetes</taxon>
        <taxon>Mycobacteriales</taxon>
        <taxon>Mycobacteriaceae</taxon>
        <taxon>Mycolicibacterium</taxon>
    </lineage>
</organism>